<dbReference type="InterPro" id="IPR034593">
    <property type="entry name" value="DgoD-like"/>
</dbReference>
<feature type="domain" description="Mandelate racemase/muconate lactonizing enzyme C-terminal" evidence="2">
    <location>
        <begin position="130"/>
        <end position="239"/>
    </location>
</feature>
<dbReference type="PANTHER" id="PTHR48080">
    <property type="entry name" value="D-GALACTONATE DEHYDRATASE-RELATED"/>
    <property type="match status" value="1"/>
</dbReference>
<name>A0ABS6KW60_9GAMM</name>
<dbReference type="RefSeq" id="WP_217137526.1">
    <property type="nucleotide sequence ID" value="NZ_JAFMOU010000054.1"/>
</dbReference>
<keyword evidence="1" id="KW-0456">Lyase</keyword>
<evidence type="ECO:0000256" key="1">
    <source>
        <dbReference type="ARBA" id="ARBA00023239"/>
    </source>
</evidence>
<keyword evidence="4" id="KW-1185">Reference proteome</keyword>
<evidence type="ECO:0000313" key="3">
    <source>
        <dbReference type="EMBL" id="MBU9833584.1"/>
    </source>
</evidence>
<dbReference type="Pfam" id="PF02746">
    <property type="entry name" value="MR_MLE_N"/>
    <property type="match status" value="1"/>
</dbReference>
<dbReference type="Proteomes" id="UP000699865">
    <property type="component" value="Unassembled WGS sequence"/>
</dbReference>
<evidence type="ECO:0000313" key="4">
    <source>
        <dbReference type="Proteomes" id="UP000699865"/>
    </source>
</evidence>
<dbReference type="InterPro" id="IPR013341">
    <property type="entry name" value="Mandelate_racemase_N_dom"/>
</dbReference>
<accession>A0ABS6KW60</accession>
<dbReference type="EMBL" id="JAFMOU010000054">
    <property type="protein sequence ID" value="MBU9833584.1"/>
    <property type="molecule type" value="Genomic_DNA"/>
</dbReference>
<dbReference type="Pfam" id="PF13378">
    <property type="entry name" value="MR_MLE_C"/>
    <property type="match status" value="1"/>
</dbReference>
<gene>
    <name evidence="3" type="ORF">J1786_01865</name>
</gene>
<proteinExistence type="predicted"/>
<protein>
    <recommendedName>
        <fullName evidence="2">Mandelate racemase/muconate lactonizing enzyme C-terminal domain-containing protein</fullName>
    </recommendedName>
</protein>
<dbReference type="InterPro" id="IPR029065">
    <property type="entry name" value="Enolase_C-like"/>
</dbReference>
<sequence length="372" mass="41710">MNELMITQLTLLHKQVTENTIWSFVKVQTKQGLTGWGEATWNRQPLSLELPFTRVQQALIGQSIQNLRRIQFTPVTSQAEAAIHSALEQAWWDICGKQLKINAVQIQGKPHRHKIPLYANINRGIRQRNQQGFKQAAHEAEQAGFNHIKIAPFDSVTPEVAGTREGLIVIKEGLQRVAAARAGLSSTSHLYIDCHWRFNERVATWVISELAQFGVTWFECPLIEITDNIPALKRLRSIAHRYSMRLAGLEELTDVSAFKPWLQAGVYDVVMPDVKYAGGISGLIKVSELAMYYGAAFAPHNPNGPVSHAASLVASAMVENLDRLEHQFNETTQFWQMMGSHFPRPVRGYSYLATEAGLGGDFQQLDDIDNLA</sequence>
<dbReference type="PANTHER" id="PTHR48080:SF2">
    <property type="entry name" value="D-GALACTONATE DEHYDRATASE"/>
    <property type="match status" value="1"/>
</dbReference>
<dbReference type="InterPro" id="IPR013342">
    <property type="entry name" value="Mandelate_racemase_C"/>
</dbReference>
<dbReference type="SMART" id="SM00922">
    <property type="entry name" value="MR_MLE"/>
    <property type="match status" value="1"/>
</dbReference>
<reference evidence="3 4" key="1">
    <citation type="submission" date="2021-03" db="EMBL/GenBank/DDBJ databases">
        <title>Five novel Rahnella species.</title>
        <authorList>
            <person name="Brady C."/>
            <person name="Asselin J."/>
            <person name="Beer S."/>
            <person name="Bruberg M.B."/>
            <person name="Crampton B."/>
            <person name="Venter S."/>
            <person name="Arnold D."/>
            <person name="Denman S."/>
        </authorList>
    </citation>
    <scope>NUCLEOTIDE SEQUENCE [LARGE SCALE GENOMIC DNA]</scope>
    <source>
        <strain evidence="3 4">L72c</strain>
    </source>
</reference>
<dbReference type="SFLD" id="SFLDS00001">
    <property type="entry name" value="Enolase"/>
    <property type="match status" value="1"/>
</dbReference>
<comment type="caution">
    <text evidence="3">The sequence shown here is derived from an EMBL/GenBank/DDBJ whole genome shotgun (WGS) entry which is preliminary data.</text>
</comment>
<evidence type="ECO:0000259" key="2">
    <source>
        <dbReference type="SMART" id="SM00922"/>
    </source>
</evidence>
<organism evidence="3 4">
    <name type="scientific">Rahnella perminowiae</name>
    <dbReference type="NCBI Taxonomy" id="2816244"/>
    <lineage>
        <taxon>Bacteria</taxon>
        <taxon>Pseudomonadati</taxon>
        <taxon>Pseudomonadota</taxon>
        <taxon>Gammaproteobacteria</taxon>
        <taxon>Enterobacterales</taxon>
        <taxon>Yersiniaceae</taxon>
        <taxon>Rahnella</taxon>
    </lineage>
</organism>